<dbReference type="GO" id="GO:0005813">
    <property type="term" value="C:centrosome"/>
    <property type="evidence" value="ECO:0007669"/>
    <property type="project" value="UniProtKB-SubCell"/>
</dbReference>
<reference evidence="6 7" key="1">
    <citation type="submission" date="2015-10" db="EMBL/GenBank/DDBJ databases">
        <authorList>
            <person name="Gilbert D.G."/>
        </authorList>
    </citation>
    <scope>NUCLEOTIDE SEQUENCE [LARGE SCALE GENOMIC DNA]</scope>
    <source>
        <strain evidence="6">FVVF132</strain>
    </source>
</reference>
<dbReference type="PANTHER" id="PTHR31144">
    <property type="entry name" value="UPF0602 PROTEIN C4ORF47"/>
    <property type="match status" value="1"/>
</dbReference>
<dbReference type="STRING" id="12930.A0A0Q3M4W5"/>
<evidence type="ECO:0000256" key="3">
    <source>
        <dbReference type="ARBA" id="ARBA00023212"/>
    </source>
</evidence>
<dbReference type="OrthoDB" id="283553at2759"/>
<dbReference type="Proteomes" id="UP000051836">
    <property type="component" value="Unassembled WGS sequence"/>
</dbReference>
<evidence type="ECO:0000256" key="4">
    <source>
        <dbReference type="ARBA" id="ARBA00035656"/>
    </source>
</evidence>
<dbReference type="Pfam" id="PF15239">
    <property type="entry name" value="CFAP96-like"/>
    <property type="match status" value="1"/>
</dbReference>
<keyword evidence="3" id="KW-0206">Cytoskeleton</keyword>
<dbReference type="EMBL" id="LMAW01002734">
    <property type="protein sequence ID" value="KQK77637.1"/>
    <property type="molecule type" value="Genomic_DNA"/>
</dbReference>
<organism evidence="6 7">
    <name type="scientific">Amazona aestiva</name>
    <name type="common">Blue-fronted Amazon parrot</name>
    <dbReference type="NCBI Taxonomy" id="12930"/>
    <lineage>
        <taxon>Eukaryota</taxon>
        <taxon>Metazoa</taxon>
        <taxon>Chordata</taxon>
        <taxon>Craniata</taxon>
        <taxon>Vertebrata</taxon>
        <taxon>Euteleostomi</taxon>
        <taxon>Archelosauria</taxon>
        <taxon>Archosauria</taxon>
        <taxon>Dinosauria</taxon>
        <taxon>Saurischia</taxon>
        <taxon>Theropoda</taxon>
        <taxon>Coelurosauria</taxon>
        <taxon>Aves</taxon>
        <taxon>Neognathae</taxon>
        <taxon>Neoaves</taxon>
        <taxon>Telluraves</taxon>
        <taxon>Australaves</taxon>
        <taxon>Psittaciformes</taxon>
        <taxon>Psittacidae</taxon>
        <taxon>Amazona</taxon>
    </lineage>
</organism>
<evidence type="ECO:0000256" key="5">
    <source>
        <dbReference type="ARBA" id="ARBA00035693"/>
    </source>
</evidence>
<proteinExistence type="inferred from homology"/>
<dbReference type="PANTHER" id="PTHR31144:SF1">
    <property type="entry name" value="UPF0602 PROTEIN C4ORF47"/>
    <property type="match status" value="1"/>
</dbReference>
<evidence type="ECO:0000256" key="2">
    <source>
        <dbReference type="ARBA" id="ARBA00022490"/>
    </source>
</evidence>
<evidence type="ECO:0000256" key="1">
    <source>
        <dbReference type="ARBA" id="ARBA00004300"/>
    </source>
</evidence>
<keyword evidence="2" id="KW-0963">Cytoplasm</keyword>
<comment type="caution">
    <text evidence="6">The sequence shown here is derived from an EMBL/GenBank/DDBJ whole genome shotgun (WGS) entry which is preliminary data.</text>
</comment>
<dbReference type="InterPro" id="IPR029358">
    <property type="entry name" value="CFAP96"/>
</dbReference>
<name>A0A0Q3M4W5_AMAAE</name>
<comment type="subcellular location">
    <subcellularLocation>
        <location evidence="1">Cytoplasm</location>
        <location evidence="1">Cytoskeleton</location>
        <location evidence="1">Microtubule organizing center</location>
        <location evidence="1">Centrosome</location>
    </subcellularLocation>
</comment>
<dbReference type="AlphaFoldDB" id="A0A0Q3M4W5"/>
<accession>A0A0Q3M4W5</accession>
<keyword evidence="7" id="KW-1185">Reference proteome</keyword>
<dbReference type="GO" id="GO:0005881">
    <property type="term" value="C:cytoplasmic microtubule"/>
    <property type="evidence" value="ECO:0007669"/>
    <property type="project" value="TreeGrafter"/>
</dbReference>
<sequence length="310" mass="34823">MPAEGKSDLERTGLFSEMSYITIGDKYVSHYMRPFNEAASKNKQMLPGGSKTMSALQAGYFDPEFVRVFNGEAYADPVQLRRRYRLAESKKNLGKAFLPSNGDKWPCGLGSYYGTIGGSYPYFSPQVREKVRYVGPGKNFYTNPGKKGTGYGYTNLTIGEQYEHLPDEYDLARIIAKKAQEQHKKLFKGGPFRLNLYPREYFDMNPYFTDKPLPPEKKSPSEKRVALPFIPSSPAKKAGGMKGGTFDPYPSYSAEPYVVKDTKGVTSARGRQIFHPPPGPKSRPVTSIMTLNVQRSLNANNYKTAQLTFF</sequence>
<evidence type="ECO:0000313" key="7">
    <source>
        <dbReference type="Proteomes" id="UP000051836"/>
    </source>
</evidence>
<gene>
    <name evidence="6" type="ORF">AAES_125650</name>
</gene>
<comment type="similarity">
    <text evidence="4">Belongs to the CFAP96 family.</text>
</comment>
<evidence type="ECO:0000313" key="6">
    <source>
        <dbReference type="EMBL" id="KQK77637.1"/>
    </source>
</evidence>
<protein>
    <recommendedName>
        <fullName evidence="5">Cilia-and flagella-associated protein 96</fullName>
    </recommendedName>
</protein>